<sequence length="260" mass="30273">MEYTEKYEIGCHDADKNNNIRPTILIRYMQETANHQMRDRKPSYYDLFFEGKAFIVTRMSVQIYDQLHQYDHIEVGTWRCPDKGATFPRCYVIRREGKVVAEGYSEWAVVNHETGRLWRSSEVDISGYETDEPLNLDIPKKFHFPKDLEFRKAGDHHVYYSETDMNGHLTNTNYPDMVWDRIPGITEKEVTSINIRFMKEAPLDSDIEIYMAEPEISLSGDPVARELYGFKTKVTGKTNIECLMGVRPVENVLVEGGLRV</sequence>
<dbReference type="OrthoDB" id="9801517at2"/>
<dbReference type="Proteomes" id="UP000295500">
    <property type="component" value="Unassembled WGS sequence"/>
</dbReference>
<evidence type="ECO:0000313" key="3">
    <source>
        <dbReference type="EMBL" id="TDP59785.1"/>
    </source>
</evidence>
<dbReference type="GO" id="GO:0006633">
    <property type="term" value="P:fatty acid biosynthetic process"/>
    <property type="evidence" value="ECO:0007669"/>
    <property type="project" value="InterPro"/>
</dbReference>
<dbReference type="InterPro" id="IPR049427">
    <property type="entry name" value="Acyl-ACP_TE_C"/>
</dbReference>
<organism evidence="3 4">
    <name type="scientific">Aminicella lysinilytica</name>
    <dbReference type="NCBI Taxonomy" id="433323"/>
    <lineage>
        <taxon>Bacteria</taxon>
        <taxon>Bacillati</taxon>
        <taxon>Bacillota</taxon>
        <taxon>Clostridia</taxon>
        <taxon>Peptostreptococcales</taxon>
        <taxon>Anaerovoracaceae</taxon>
        <taxon>Aminicella</taxon>
    </lineage>
</organism>
<dbReference type="Gene3D" id="3.10.129.10">
    <property type="entry name" value="Hotdog Thioesterase"/>
    <property type="match status" value="1"/>
</dbReference>
<dbReference type="InterPro" id="IPR002864">
    <property type="entry name" value="Acyl-ACP_thioesterase_NHD"/>
</dbReference>
<keyword evidence="4" id="KW-1185">Reference proteome</keyword>
<dbReference type="InterPro" id="IPR029069">
    <property type="entry name" value="HotDog_dom_sf"/>
</dbReference>
<gene>
    <name evidence="3" type="ORF">EV211_10224</name>
</gene>
<comment type="caution">
    <text evidence="3">The sequence shown here is derived from an EMBL/GenBank/DDBJ whole genome shotgun (WGS) entry which is preliminary data.</text>
</comment>
<evidence type="ECO:0000259" key="2">
    <source>
        <dbReference type="Pfam" id="PF20791"/>
    </source>
</evidence>
<dbReference type="EMBL" id="SNXO01000002">
    <property type="protein sequence ID" value="TDP59785.1"/>
    <property type="molecule type" value="Genomic_DNA"/>
</dbReference>
<name>A0A4R6QBW9_9FIRM</name>
<dbReference type="Pfam" id="PF20791">
    <property type="entry name" value="Acyl-ACP_TE_C"/>
    <property type="match status" value="1"/>
</dbReference>
<proteinExistence type="predicted"/>
<evidence type="ECO:0000313" key="4">
    <source>
        <dbReference type="Proteomes" id="UP000295500"/>
    </source>
</evidence>
<feature type="domain" description="Acyl-ACP thioesterase-like C-terminal" evidence="2">
    <location>
        <begin position="154"/>
        <end position="216"/>
    </location>
</feature>
<reference evidence="3 4" key="1">
    <citation type="submission" date="2019-03" db="EMBL/GenBank/DDBJ databases">
        <title>Genomic Encyclopedia of Type Strains, Phase IV (KMG-IV): sequencing the most valuable type-strain genomes for metagenomic binning, comparative biology and taxonomic classification.</title>
        <authorList>
            <person name="Goeker M."/>
        </authorList>
    </citation>
    <scope>NUCLEOTIDE SEQUENCE [LARGE SCALE GENOMIC DNA]</scope>
    <source>
        <strain evidence="3 4">DSM 28287</strain>
    </source>
</reference>
<evidence type="ECO:0000259" key="1">
    <source>
        <dbReference type="Pfam" id="PF01643"/>
    </source>
</evidence>
<dbReference type="RefSeq" id="WP_133527488.1">
    <property type="nucleotide sequence ID" value="NZ_CALCQM010000046.1"/>
</dbReference>
<dbReference type="Pfam" id="PF01643">
    <property type="entry name" value="Acyl-ACP_TE"/>
    <property type="match status" value="1"/>
</dbReference>
<accession>A0A4R6QBW9</accession>
<dbReference type="AlphaFoldDB" id="A0A4R6QBW9"/>
<feature type="domain" description="Acyl-ACP thioesterase N-terminal hotdog" evidence="1">
    <location>
        <begin position="2"/>
        <end position="119"/>
    </location>
</feature>
<dbReference type="GO" id="GO:0016790">
    <property type="term" value="F:thiolester hydrolase activity"/>
    <property type="evidence" value="ECO:0007669"/>
    <property type="project" value="InterPro"/>
</dbReference>
<dbReference type="SUPFAM" id="SSF54637">
    <property type="entry name" value="Thioesterase/thiol ester dehydrase-isomerase"/>
    <property type="match status" value="2"/>
</dbReference>
<dbReference type="CDD" id="cd00586">
    <property type="entry name" value="4HBT"/>
    <property type="match status" value="1"/>
</dbReference>
<protein>
    <submittedName>
        <fullName evidence="3">Acyl-ACP thioesterase</fullName>
    </submittedName>
</protein>